<dbReference type="Gene3D" id="3.30.830.10">
    <property type="entry name" value="Metalloenzyme, LuxS/M16 peptidase-like"/>
    <property type="match status" value="2"/>
</dbReference>
<evidence type="ECO:0000256" key="3">
    <source>
        <dbReference type="ARBA" id="ARBA00022801"/>
    </source>
</evidence>
<keyword evidence="3" id="KW-0378">Hydrolase</keyword>
<evidence type="ECO:0000313" key="10">
    <source>
        <dbReference type="Proteomes" id="UP001501126"/>
    </source>
</evidence>
<comment type="caution">
    <text evidence="9">The sequence shown here is derived from an EMBL/GenBank/DDBJ whole genome shotgun (WGS) entry which is preliminary data.</text>
</comment>
<dbReference type="Pfam" id="PF00675">
    <property type="entry name" value="Peptidase_M16"/>
    <property type="match status" value="1"/>
</dbReference>
<evidence type="ECO:0000256" key="2">
    <source>
        <dbReference type="ARBA" id="ARBA00022670"/>
    </source>
</evidence>
<evidence type="ECO:0000259" key="8">
    <source>
        <dbReference type="Pfam" id="PF05193"/>
    </source>
</evidence>
<dbReference type="InterPro" id="IPR011765">
    <property type="entry name" value="Pept_M16_N"/>
</dbReference>
<feature type="domain" description="Peptidase M16 N-terminal" evidence="7">
    <location>
        <begin position="37"/>
        <end position="163"/>
    </location>
</feature>
<evidence type="ECO:0000259" key="7">
    <source>
        <dbReference type="Pfam" id="PF00675"/>
    </source>
</evidence>
<name>A0ABP3Y641_9FLAO</name>
<dbReference type="EMBL" id="BAAAFH010000011">
    <property type="protein sequence ID" value="GAA0875901.1"/>
    <property type="molecule type" value="Genomic_DNA"/>
</dbReference>
<dbReference type="PANTHER" id="PTHR43690:SF35">
    <property type="entry name" value="NON-CATALYTIC MEMBER OF PEPTIDASE SUBFAMILY M16B-RELATED"/>
    <property type="match status" value="1"/>
</dbReference>
<protein>
    <submittedName>
        <fullName evidence="9">Pitrilysin family protein</fullName>
    </submittedName>
</protein>
<dbReference type="InterPro" id="IPR050626">
    <property type="entry name" value="Peptidase_M16"/>
</dbReference>
<evidence type="ECO:0000256" key="5">
    <source>
        <dbReference type="ARBA" id="ARBA00023049"/>
    </source>
</evidence>
<evidence type="ECO:0000256" key="4">
    <source>
        <dbReference type="ARBA" id="ARBA00022833"/>
    </source>
</evidence>
<evidence type="ECO:0000313" key="9">
    <source>
        <dbReference type="EMBL" id="GAA0875901.1"/>
    </source>
</evidence>
<comment type="similarity">
    <text evidence="1">Belongs to the peptidase M16 family.</text>
</comment>
<reference evidence="10" key="1">
    <citation type="journal article" date="2019" name="Int. J. Syst. Evol. Microbiol.">
        <title>The Global Catalogue of Microorganisms (GCM) 10K type strain sequencing project: providing services to taxonomists for standard genome sequencing and annotation.</title>
        <authorList>
            <consortium name="The Broad Institute Genomics Platform"/>
            <consortium name="The Broad Institute Genome Sequencing Center for Infectious Disease"/>
            <person name="Wu L."/>
            <person name="Ma J."/>
        </authorList>
    </citation>
    <scope>NUCLEOTIDE SEQUENCE [LARGE SCALE GENOMIC DNA]</scope>
    <source>
        <strain evidence="10">JCM 16083</strain>
    </source>
</reference>
<feature type="domain" description="Peptidase M16 C-terminal" evidence="8">
    <location>
        <begin position="194"/>
        <end position="419"/>
    </location>
</feature>
<dbReference type="Proteomes" id="UP001501126">
    <property type="component" value="Unassembled WGS sequence"/>
</dbReference>
<keyword evidence="2" id="KW-0645">Protease</keyword>
<keyword evidence="5" id="KW-0482">Metalloprotease</keyword>
<dbReference type="InterPro" id="IPR007863">
    <property type="entry name" value="Peptidase_M16_C"/>
</dbReference>
<evidence type="ECO:0000256" key="6">
    <source>
        <dbReference type="SAM" id="SignalP"/>
    </source>
</evidence>
<dbReference type="Pfam" id="PF05193">
    <property type="entry name" value="Peptidase_M16_C"/>
    <property type="match status" value="1"/>
</dbReference>
<dbReference type="RefSeq" id="WP_343787849.1">
    <property type="nucleotide sequence ID" value="NZ_BAAAFH010000011.1"/>
</dbReference>
<organism evidence="9 10">
    <name type="scientific">Wandonia haliotis</name>
    <dbReference type="NCBI Taxonomy" id="574963"/>
    <lineage>
        <taxon>Bacteria</taxon>
        <taxon>Pseudomonadati</taxon>
        <taxon>Bacteroidota</taxon>
        <taxon>Flavobacteriia</taxon>
        <taxon>Flavobacteriales</taxon>
        <taxon>Crocinitomicaceae</taxon>
        <taxon>Wandonia</taxon>
    </lineage>
</organism>
<proteinExistence type="inferred from homology"/>
<accession>A0ABP3Y641</accession>
<keyword evidence="10" id="KW-1185">Reference proteome</keyword>
<dbReference type="PANTHER" id="PTHR43690">
    <property type="entry name" value="NARDILYSIN"/>
    <property type="match status" value="1"/>
</dbReference>
<gene>
    <name evidence="9" type="ORF">GCM10009118_23100</name>
</gene>
<sequence>MRKTAAMLLFSGVSTLSLAQEKEIKFTEYDLDNGMHVILHQDNSNPIVAVSIMYHVGSKNENPERTGFAHFFEHLMFEGSQNIDRGEFSRLVEMNGGVLNANTSQDRTYYYEILPSNQLELGLWLESERLLHAKVDSVGIETQREVVKEEKRQRIDNQPYGSFMAKAFSMMFQEHPYQWTPIGSMEHLDAAQEEDYINFYKTFYVPNNATLSIAGDISIEETKALIEKYFASIPSGEKLNAYRDLVNLPANKVAEKYKLKEKKIKKALAKTPAEVAYKKLFKNVSETQIPIPQPTQVEAPLSGVLTDTVYDNIQLPALFACYRMPAQNSPDFYSVQMMNEILSGGSSSRLNKSVVEKDQLAMTMFSFPFPLEHPGMALILGIANSGVSLDKLQQGMDKEVARLQTELISDAEYEKIQNSFESNFYSSNSTMAGIAEALANNYVYFGNTNLINNELEKYKKVTKEDIRQAAIKYFTPERRILLYYLPKENNEEEK</sequence>
<keyword evidence="6" id="KW-0732">Signal</keyword>
<keyword evidence="4" id="KW-0862">Zinc</keyword>
<dbReference type="SUPFAM" id="SSF63411">
    <property type="entry name" value="LuxS/MPP-like metallohydrolase"/>
    <property type="match status" value="2"/>
</dbReference>
<feature type="chain" id="PRO_5047441352" evidence="6">
    <location>
        <begin position="20"/>
        <end position="494"/>
    </location>
</feature>
<dbReference type="InterPro" id="IPR011249">
    <property type="entry name" value="Metalloenz_LuxS/M16"/>
</dbReference>
<feature type="signal peptide" evidence="6">
    <location>
        <begin position="1"/>
        <end position="19"/>
    </location>
</feature>
<evidence type="ECO:0000256" key="1">
    <source>
        <dbReference type="ARBA" id="ARBA00007261"/>
    </source>
</evidence>